<dbReference type="GO" id="GO:0035591">
    <property type="term" value="F:signaling adaptor activity"/>
    <property type="evidence" value="ECO:0007669"/>
    <property type="project" value="TreeGrafter"/>
</dbReference>
<reference evidence="3" key="1">
    <citation type="submission" date="2018-10" db="EMBL/GenBank/DDBJ databases">
        <title>Hidden diversity of soil giant viruses.</title>
        <authorList>
            <person name="Schulz F."/>
            <person name="Alteio L."/>
            <person name="Goudeau D."/>
            <person name="Ryan E.M."/>
            <person name="Malmstrom R.R."/>
            <person name="Blanchard J."/>
            <person name="Woyke T."/>
        </authorList>
    </citation>
    <scope>NUCLEOTIDE SEQUENCE</scope>
    <source>
        <strain evidence="3">GAV1</strain>
    </source>
</reference>
<evidence type="ECO:0000313" key="3">
    <source>
        <dbReference type="EMBL" id="AYV79984.1"/>
    </source>
</evidence>
<dbReference type="InterPro" id="IPR052574">
    <property type="entry name" value="CDIRP"/>
</dbReference>
<accession>A0A3G5A0E6</accession>
<evidence type="ECO:0000256" key="2">
    <source>
        <dbReference type="ARBA" id="ARBA00022737"/>
    </source>
</evidence>
<dbReference type="SMART" id="SM00365">
    <property type="entry name" value="LRR_SD22"/>
    <property type="match status" value="3"/>
</dbReference>
<keyword evidence="2" id="KW-0677">Repeat</keyword>
<protein>
    <recommendedName>
        <fullName evidence="4">Leucine-rich repeat protein</fullName>
    </recommendedName>
</protein>
<evidence type="ECO:0000256" key="1">
    <source>
        <dbReference type="ARBA" id="ARBA00022614"/>
    </source>
</evidence>
<dbReference type="PANTHER" id="PTHR47566">
    <property type="match status" value="1"/>
</dbReference>
<dbReference type="InterPro" id="IPR032675">
    <property type="entry name" value="LRR_dom_sf"/>
</dbReference>
<dbReference type="PANTHER" id="PTHR47566:SF1">
    <property type="entry name" value="PROTEIN NUD1"/>
    <property type="match status" value="1"/>
</dbReference>
<keyword evidence="1" id="KW-0433">Leucine-rich repeat</keyword>
<evidence type="ECO:0008006" key="4">
    <source>
        <dbReference type="Google" id="ProtNLM"/>
    </source>
</evidence>
<dbReference type="InterPro" id="IPR001611">
    <property type="entry name" value="Leu-rich_rpt"/>
</dbReference>
<dbReference type="InterPro" id="IPR025875">
    <property type="entry name" value="Leu-rich_rpt_4"/>
</dbReference>
<organism evidence="3">
    <name type="scientific">Gaeavirus sp</name>
    <dbReference type="NCBI Taxonomy" id="2487767"/>
    <lineage>
        <taxon>Viruses</taxon>
        <taxon>Varidnaviria</taxon>
        <taxon>Bamfordvirae</taxon>
        <taxon>Nucleocytoviricota</taxon>
        <taxon>Megaviricetes</taxon>
        <taxon>Imitervirales</taxon>
        <taxon>Mimiviridae</taxon>
        <taxon>Klosneuvirinae</taxon>
    </lineage>
</organism>
<dbReference type="Gene3D" id="3.80.10.10">
    <property type="entry name" value="Ribonuclease Inhibitor"/>
    <property type="match status" value="2"/>
</dbReference>
<name>A0A3G5A0E6_9VIRU</name>
<gene>
    <name evidence="3" type="ORF">Gaeavirus4_7</name>
</gene>
<dbReference type="Pfam" id="PF12799">
    <property type="entry name" value="LRR_4"/>
    <property type="match status" value="1"/>
</dbReference>
<dbReference type="SUPFAM" id="SSF52047">
    <property type="entry name" value="RNI-like"/>
    <property type="match status" value="1"/>
</dbReference>
<dbReference type="EMBL" id="MK072202">
    <property type="protein sequence ID" value="AYV79984.1"/>
    <property type="molecule type" value="Genomic_DNA"/>
</dbReference>
<sequence>MNTTHHNNFHTNKHKLRIYKNDLKYINDFNPETSEFDSEMVESLYHEYNKKPKIELRIENSKMESYEYLDLSKLSLNDLLLQQLLSLEKIIYILKKIIFLDISHNHISKMPDLTNYNNIKYLDVSHNEINEDILNHNLQELSCNDNKIITINSSSLTRVSANNNIIKSIDIPNLTILLINDNQLLELSEYQHLEFIECMNNQISTVANMPSLQELYIANNSITKLQNLPQLAILNCVNNPIKNIQYFQNLKLIISSTPSISSKYKIKTITKYKNDYLMELN</sequence>
<dbReference type="PROSITE" id="PS51450">
    <property type="entry name" value="LRR"/>
    <property type="match status" value="3"/>
</dbReference>
<proteinExistence type="predicted"/>